<evidence type="ECO:0000313" key="2">
    <source>
        <dbReference type="Proteomes" id="UP000005867"/>
    </source>
</evidence>
<evidence type="ECO:0000313" key="1">
    <source>
        <dbReference type="EMBL" id="AET33492.1"/>
    </source>
</evidence>
<dbReference type="GeneID" id="11596588"/>
<dbReference type="BioCyc" id="PSP1104324:GJSN-2049-MONOMER"/>
<name>G7VAR4_9CREN</name>
<sequence>MKKRGAILVEEVLLLLVAIALISAFALTVTGVVKGAVNEILGFRNATNNFLNGLLDAVKQLVGLSK</sequence>
<proteinExistence type="predicted"/>
<dbReference type="HOGENOM" id="CLU_2857250_0_0_2"/>
<organism evidence="1 2">
    <name type="scientific">Pyrobaculum ferrireducens</name>
    <dbReference type="NCBI Taxonomy" id="1104324"/>
    <lineage>
        <taxon>Archaea</taxon>
        <taxon>Thermoproteota</taxon>
        <taxon>Thermoprotei</taxon>
        <taxon>Thermoproteales</taxon>
        <taxon>Thermoproteaceae</taxon>
        <taxon>Pyrobaculum</taxon>
    </lineage>
</organism>
<dbReference type="AlphaFoldDB" id="G7VAR4"/>
<accession>G7VAR4</accession>
<dbReference type="OrthoDB" id="29102at2157"/>
<dbReference type="Proteomes" id="UP000005867">
    <property type="component" value="Chromosome"/>
</dbReference>
<dbReference type="STRING" id="1104324.P186_2100"/>
<reference evidence="1 2" key="1">
    <citation type="journal article" date="2012" name="J. Bacteriol.">
        <title>Complete genome sequence of strain 1860, a crenarchaeon of the genus pyrobaculum able to grow with various electron acceptors.</title>
        <authorList>
            <person name="Mardanov A.V."/>
            <person name="Gumerov V.M."/>
            <person name="Slobodkina G.B."/>
            <person name="Beletsky A.V."/>
            <person name="Bonch-Osmolovskaya E.A."/>
            <person name="Ravin N.V."/>
            <person name="Skryabin K.G."/>
        </authorList>
    </citation>
    <scope>NUCLEOTIDE SEQUENCE [LARGE SCALE GENOMIC DNA]</scope>
    <source>
        <strain evidence="1 2">1860</strain>
    </source>
</reference>
<dbReference type="EMBL" id="CP003098">
    <property type="protein sequence ID" value="AET33492.1"/>
    <property type="molecule type" value="Genomic_DNA"/>
</dbReference>
<dbReference type="KEGG" id="pyr:P186_2100"/>
<gene>
    <name evidence="1" type="ORF">P186_2100</name>
</gene>
<protein>
    <submittedName>
        <fullName evidence="1">Uncharacterized protein</fullName>
    </submittedName>
</protein>
<dbReference type="RefSeq" id="WP_014289317.1">
    <property type="nucleotide sequence ID" value="NC_016645.1"/>
</dbReference>
<keyword evidence="2" id="KW-1185">Reference proteome</keyword>
<dbReference type="eggNOG" id="arCOG05433">
    <property type="taxonomic scope" value="Archaea"/>
</dbReference>